<evidence type="ECO:0000313" key="3">
    <source>
        <dbReference type="Proteomes" id="UP001302120"/>
    </source>
</evidence>
<dbReference type="Gene3D" id="3.40.50.150">
    <property type="entry name" value="Vaccinia Virus protein VP39"/>
    <property type="match status" value="1"/>
</dbReference>
<dbReference type="PANTHER" id="PTHR36973">
    <property type="entry name" value="SLL1456 PROTEIN-RELATED"/>
    <property type="match status" value="1"/>
</dbReference>
<feature type="domain" description="Methyltransferase FkbM" evidence="1">
    <location>
        <begin position="74"/>
        <end position="203"/>
    </location>
</feature>
<sequence>MSVFLKSLKEKGFLDQVHLTICNIGSRKLSSQDDYGAGAWNLFAPNLTIYGFDADADACEAAEADLETRGINWTEKHIPLALGQSIEERTLYVTKHPMCSSLYAPNEAFTNRFASLPELCNLDFTLQMETTTLDTFCDAEGINTIDFLQIDVQGAELEVLKGASKILSRGVLGIETEVEFSPIYVNQPLFADIDSHLREHDFTLFDLRNAYRVRARSPIASAERQGQLLWGEAYYLQDPLRENSNFQIKEPERILKLACIADVLGFPDYALELLEYLTVNSGSHPEYNFAEIIIDTLSNFPELVERGLDSLAVVANIRPFLNN</sequence>
<dbReference type="Proteomes" id="UP001302120">
    <property type="component" value="Unassembled WGS sequence"/>
</dbReference>
<dbReference type="RefSeq" id="WP_323194906.1">
    <property type="nucleotide sequence ID" value="NZ_JAYGHG010000004.1"/>
</dbReference>
<evidence type="ECO:0000259" key="1">
    <source>
        <dbReference type="Pfam" id="PF05050"/>
    </source>
</evidence>
<comment type="caution">
    <text evidence="2">The sequence shown here is derived from an EMBL/GenBank/DDBJ whole genome shotgun (WGS) entry which is preliminary data.</text>
</comment>
<keyword evidence="2" id="KW-0489">Methyltransferase</keyword>
<evidence type="ECO:0000313" key="2">
    <source>
        <dbReference type="EMBL" id="MEA5580561.1"/>
    </source>
</evidence>
<keyword evidence="3" id="KW-1185">Reference proteome</keyword>
<accession>A0ABU5UDN9</accession>
<dbReference type="InterPro" id="IPR053188">
    <property type="entry name" value="FkbM_Methyltransferase"/>
</dbReference>
<dbReference type="GO" id="GO:0032259">
    <property type="term" value="P:methylation"/>
    <property type="evidence" value="ECO:0007669"/>
    <property type="project" value="UniProtKB-KW"/>
</dbReference>
<dbReference type="EMBL" id="JAYGHG010000004">
    <property type="protein sequence ID" value="MEA5580561.1"/>
    <property type="molecule type" value="Genomic_DNA"/>
</dbReference>
<gene>
    <name evidence="2" type="ORF">VB620_04295</name>
</gene>
<dbReference type="InterPro" id="IPR029063">
    <property type="entry name" value="SAM-dependent_MTases_sf"/>
</dbReference>
<dbReference type="InterPro" id="IPR006342">
    <property type="entry name" value="FkbM_mtfrase"/>
</dbReference>
<dbReference type="SUPFAM" id="SSF53335">
    <property type="entry name" value="S-adenosyl-L-methionine-dependent methyltransferases"/>
    <property type="match status" value="1"/>
</dbReference>
<dbReference type="Pfam" id="PF05050">
    <property type="entry name" value="Methyltransf_21"/>
    <property type="match status" value="1"/>
</dbReference>
<keyword evidence="2" id="KW-0808">Transferase</keyword>
<dbReference type="GO" id="GO:0008168">
    <property type="term" value="F:methyltransferase activity"/>
    <property type="evidence" value="ECO:0007669"/>
    <property type="project" value="UniProtKB-KW"/>
</dbReference>
<organism evidence="2 3">
    <name type="scientific">Nodularia harveyana UHCC-0300</name>
    <dbReference type="NCBI Taxonomy" id="2974287"/>
    <lineage>
        <taxon>Bacteria</taxon>
        <taxon>Bacillati</taxon>
        <taxon>Cyanobacteriota</taxon>
        <taxon>Cyanophyceae</taxon>
        <taxon>Nostocales</taxon>
        <taxon>Nodulariaceae</taxon>
        <taxon>Nodularia</taxon>
    </lineage>
</organism>
<dbReference type="NCBIfam" id="TIGR01444">
    <property type="entry name" value="fkbM_fam"/>
    <property type="match status" value="1"/>
</dbReference>
<protein>
    <submittedName>
        <fullName evidence="2">FkbM family methyltransferase</fullName>
    </submittedName>
</protein>
<proteinExistence type="predicted"/>
<dbReference type="PANTHER" id="PTHR36973:SF4">
    <property type="entry name" value="NODULATION PROTEIN"/>
    <property type="match status" value="1"/>
</dbReference>
<reference evidence="2 3" key="1">
    <citation type="submission" date="2023-12" db="EMBL/GenBank/DDBJ databases">
        <title>Baltic Sea Cyanobacteria.</title>
        <authorList>
            <person name="Delbaje E."/>
            <person name="Fewer D.P."/>
            <person name="Shishido T.K."/>
        </authorList>
    </citation>
    <scope>NUCLEOTIDE SEQUENCE [LARGE SCALE GENOMIC DNA]</scope>
    <source>
        <strain evidence="2 3">UHCC-0300</strain>
    </source>
</reference>
<name>A0ABU5UDN9_9CYAN</name>